<dbReference type="SMART" id="SM00245">
    <property type="entry name" value="TSPc"/>
    <property type="match status" value="1"/>
</dbReference>
<dbReference type="PROSITE" id="PS50106">
    <property type="entry name" value="PDZ"/>
    <property type="match status" value="1"/>
</dbReference>
<dbReference type="GO" id="GO:0004175">
    <property type="term" value="F:endopeptidase activity"/>
    <property type="evidence" value="ECO:0007669"/>
    <property type="project" value="TreeGrafter"/>
</dbReference>
<dbReference type="InterPro" id="IPR001478">
    <property type="entry name" value="PDZ"/>
</dbReference>
<evidence type="ECO:0000259" key="6">
    <source>
        <dbReference type="PROSITE" id="PS50106"/>
    </source>
</evidence>
<evidence type="ECO:0000313" key="8">
    <source>
        <dbReference type="EMBL" id="VEP17709.1"/>
    </source>
</evidence>
<proteinExistence type="inferred from homology"/>
<keyword evidence="4 5" id="KW-0720">Serine protease</keyword>
<dbReference type="Pfam" id="PF17820">
    <property type="entry name" value="PDZ_6"/>
    <property type="match status" value="1"/>
</dbReference>
<dbReference type="GO" id="GO:0007165">
    <property type="term" value="P:signal transduction"/>
    <property type="evidence" value="ECO:0007669"/>
    <property type="project" value="TreeGrafter"/>
</dbReference>
<dbReference type="InterPro" id="IPR005151">
    <property type="entry name" value="Tail-specific_protease"/>
</dbReference>
<dbReference type="InterPro" id="IPR004447">
    <property type="entry name" value="Peptidase_S41A"/>
</dbReference>
<comment type="similarity">
    <text evidence="1 5">Belongs to the peptidase S41A family.</text>
</comment>
<evidence type="ECO:0000256" key="3">
    <source>
        <dbReference type="ARBA" id="ARBA00022801"/>
    </source>
</evidence>
<dbReference type="Pfam" id="PF03572">
    <property type="entry name" value="Peptidase_S41"/>
    <property type="match status" value="1"/>
</dbReference>
<dbReference type="Gene3D" id="3.30.750.44">
    <property type="match status" value="1"/>
</dbReference>
<evidence type="ECO:0000256" key="1">
    <source>
        <dbReference type="ARBA" id="ARBA00009179"/>
    </source>
</evidence>
<evidence type="ECO:0000256" key="5">
    <source>
        <dbReference type="RuleBase" id="RU004404"/>
    </source>
</evidence>
<evidence type="ECO:0000313" key="7">
    <source>
        <dbReference type="EMBL" id="VEP17694.1"/>
    </source>
</evidence>
<organism evidence="8 9">
    <name type="scientific">Hyella patelloides LEGE 07179</name>
    <dbReference type="NCBI Taxonomy" id="945734"/>
    <lineage>
        <taxon>Bacteria</taxon>
        <taxon>Bacillati</taxon>
        <taxon>Cyanobacteriota</taxon>
        <taxon>Cyanophyceae</taxon>
        <taxon>Pleurocapsales</taxon>
        <taxon>Hyellaceae</taxon>
        <taxon>Hyella</taxon>
    </lineage>
</organism>
<dbReference type="Gene3D" id="3.90.226.10">
    <property type="entry name" value="2-enoyl-CoA Hydratase, Chain A, domain 1"/>
    <property type="match status" value="1"/>
</dbReference>
<dbReference type="NCBIfam" id="TIGR00225">
    <property type="entry name" value="prc"/>
    <property type="match status" value="1"/>
</dbReference>
<dbReference type="PANTHER" id="PTHR32060:SF30">
    <property type="entry name" value="CARBOXY-TERMINAL PROCESSING PROTEASE CTPA"/>
    <property type="match status" value="1"/>
</dbReference>
<evidence type="ECO:0000313" key="9">
    <source>
        <dbReference type="Proteomes" id="UP000320055"/>
    </source>
</evidence>
<dbReference type="SUPFAM" id="SSF52096">
    <property type="entry name" value="ClpP/crotonase"/>
    <property type="match status" value="1"/>
</dbReference>
<dbReference type="GO" id="GO:0008236">
    <property type="term" value="F:serine-type peptidase activity"/>
    <property type="evidence" value="ECO:0007669"/>
    <property type="project" value="UniProtKB-KW"/>
</dbReference>
<dbReference type="InterPro" id="IPR029045">
    <property type="entry name" value="ClpP/crotonase-like_dom_sf"/>
</dbReference>
<evidence type="ECO:0000256" key="4">
    <source>
        <dbReference type="ARBA" id="ARBA00022825"/>
    </source>
</evidence>
<dbReference type="CDD" id="cd06782">
    <property type="entry name" value="cpPDZ_CPP-like"/>
    <property type="match status" value="1"/>
</dbReference>
<dbReference type="GO" id="GO:0030288">
    <property type="term" value="C:outer membrane-bounded periplasmic space"/>
    <property type="evidence" value="ECO:0007669"/>
    <property type="project" value="TreeGrafter"/>
</dbReference>
<dbReference type="GO" id="GO:0006508">
    <property type="term" value="P:proteolysis"/>
    <property type="evidence" value="ECO:0007669"/>
    <property type="project" value="UniProtKB-KW"/>
</dbReference>
<dbReference type="OrthoDB" id="9812068at2"/>
<protein>
    <submittedName>
        <fullName evidence="8">Carboxyl-terminal protease</fullName>
    </submittedName>
</protein>
<dbReference type="InterPro" id="IPR041489">
    <property type="entry name" value="PDZ_6"/>
</dbReference>
<dbReference type="Proteomes" id="UP000320055">
    <property type="component" value="Unassembled WGS sequence"/>
</dbReference>
<keyword evidence="9" id="KW-1185">Reference proteome</keyword>
<keyword evidence="2 5" id="KW-0645">Protease</keyword>
<evidence type="ECO:0000256" key="2">
    <source>
        <dbReference type="ARBA" id="ARBA00022670"/>
    </source>
</evidence>
<dbReference type="InterPro" id="IPR036034">
    <property type="entry name" value="PDZ_sf"/>
</dbReference>
<keyword evidence="3 5" id="KW-0378">Hydrolase</keyword>
<dbReference type="SMART" id="SM00228">
    <property type="entry name" value="PDZ"/>
    <property type="match status" value="1"/>
</dbReference>
<accession>A0A563W1X7</accession>
<dbReference type="SUPFAM" id="SSF50156">
    <property type="entry name" value="PDZ domain-like"/>
    <property type="match status" value="1"/>
</dbReference>
<sequence>MLNLLKFFPIGIILACALDLLVGEAVIKDIFAKDTVTSSIILASDNESSITPQKLVTEALQIIEKSYMDGSFNGLDWQQVKAETLSRQYATSEEAYEAIDSVLNRLGDSATRFLTAKQFADFLAENSGKDYVGVGLPELLSLDYDDDEQLRIITPMPNSPAAEEGLQSGDLLTAIDGVATNNISLTEVATKLRGTEGSTVNLTVDRDGSTFDVQLKREIIAATPTIRTESIDLENMQVGYIHLGQFSQSSPQEMKEAINNFKEAKALILDLRNNPGGSISATLEIAGFFLGESEIGTAVSKADFTPLNSTEIQLTEQPLVVLVNQGTASAAELLAGTLQDSQRAIIVGDPTAGKGLIHGIETLADDSALVVTLGKLLTPNKRDIHNSGIEPDILVNAASSPWLDSDIEPTSLKDIQYLEAVEQLKRTTTKKL</sequence>
<dbReference type="Gene3D" id="2.30.42.10">
    <property type="match status" value="1"/>
</dbReference>
<gene>
    <name evidence="7" type="ORF">H1P_6350004</name>
    <name evidence="8" type="ORF">H1P_6360008</name>
</gene>
<dbReference type="AlphaFoldDB" id="A0A563W1X7"/>
<feature type="domain" description="PDZ" evidence="6">
    <location>
        <begin position="119"/>
        <end position="195"/>
    </location>
</feature>
<reference evidence="8 9" key="1">
    <citation type="submission" date="2019-01" db="EMBL/GenBank/DDBJ databases">
        <authorList>
            <person name="Brito A."/>
        </authorList>
    </citation>
    <scope>NUCLEOTIDE SEQUENCE [LARGE SCALE GENOMIC DNA]</scope>
    <source>
        <strain evidence="8">1</strain>
    </source>
</reference>
<dbReference type="EMBL" id="CAACVJ010000597">
    <property type="protein sequence ID" value="VEP17709.1"/>
    <property type="molecule type" value="Genomic_DNA"/>
</dbReference>
<name>A0A563W1X7_9CYAN</name>
<dbReference type="CDD" id="cd07560">
    <property type="entry name" value="Peptidase_S41_CPP"/>
    <property type="match status" value="1"/>
</dbReference>
<dbReference type="RefSeq" id="WP_144876109.1">
    <property type="nucleotide sequence ID" value="NZ_LR214368.1"/>
</dbReference>
<dbReference type="EMBL" id="CAACVJ010000596">
    <property type="protein sequence ID" value="VEP17694.1"/>
    <property type="molecule type" value="Genomic_DNA"/>
</dbReference>
<dbReference type="PANTHER" id="PTHR32060">
    <property type="entry name" value="TAIL-SPECIFIC PROTEASE"/>
    <property type="match status" value="1"/>
</dbReference>